<dbReference type="GO" id="GO:0004527">
    <property type="term" value="F:exonuclease activity"/>
    <property type="evidence" value="ECO:0007669"/>
    <property type="project" value="UniProtKB-KW"/>
</dbReference>
<dbReference type="InterPro" id="IPR042173">
    <property type="entry name" value="RNase_J_2"/>
</dbReference>
<keyword evidence="4" id="KW-0694">RNA-binding</keyword>
<dbReference type="Gene3D" id="3.10.20.580">
    <property type="match status" value="1"/>
</dbReference>
<feature type="domain" description="Metallo-beta-lactamase" evidence="5">
    <location>
        <begin position="17"/>
        <end position="216"/>
    </location>
</feature>
<dbReference type="Pfam" id="PF17770">
    <property type="entry name" value="RNase_J_C"/>
    <property type="match status" value="1"/>
</dbReference>
<organism evidence="6 7">
    <name type="scientific">Candidatus Roizmanbacteria bacterium RIFCSPHIGHO2_02_FULL_43_11</name>
    <dbReference type="NCBI Taxonomy" id="1802043"/>
    <lineage>
        <taxon>Bacteria</taxon>
        <taxon>Candidatus Roizmaniibacteriota</taxon>
    </lineage>
</organism>
<dbReference type="Gene3D" id="3.40.50.10710">
    <property type="entry name" value="Metallo-hydrolase/oxidoreductase"/>
    <property type="match status" value="1"/>
</dbReference>
<dbReference type="Gene3D" id="3.60.15.10">
    <property type="entry name" value="Ribonuclease Z/Hydroxyacylglutathione hydrolase-like"/>
    <property type="match status" value="1"/>
</dbReference>
<keyword evidence="2" id="KW-0540">Nuclease</keyword>
<dbReference type="PANTHER" id="PTHR43694:SF1">
    <property type="entry name" value="RIBONUCLEASE J"/>
    <property type="match status" value="1"/>
</dbReference>
<dbReference type="SUPFAM" id="SSF56281">
    <property type="entry name" value="Metallo-hydrolase/oxidoreductase"/>
    <property type="match status" value="1"/>
</dbReference>
<keyword evidence="3" id="KW-0378">Hydrolase</keyword>
<dbReference type="CDD" id="cd07714">
    <property type="entry name" value="RNaseJ_MBL-fold"/>
    <property type="match status" value="1"/>
</dbReference>
<keyword evidence="1" id="KW-0963">Cytoplasm</keyword>
<dbReference type="InterPro" id="IPR004613">
    <property type="entry name" value="RNase_J"/>
</dbReference>
<comment type="caution">
    <text evidence="6">The sequence shown here is derived from an EMBL/GenBank/DDBJ whole genome shotgun (WGS) entry which is preliminary data.</text>
</comment>
<dbReference type="AlphaFoldDB" id="A0A1F7HEI6"/>
<accession>A0A1F7HEI6</accession>
<evidence type="ECO:0000256" key="3">
    <source>
        <dbReference type="ARBA" id="ARBA00022839"/>
    </source>
</evidence>
<dbReference type="InterPro" id="IPR041636">
    <property type="entry name" value="RNase_J_C"/>
</dbReference>
<evidence type="ECO:0000313" key="6">
    <source>
        <dbReference type="EMBL" id="OGK29689.1"/>
    </source>
</evidence>
<dbReference type="PANTHER" id="PTHR43694">
    <property type="entry name" value="RIBONUCLEASE J"/>
    <property type="match status" value="1"/>
</dbReference>
<keyword evidence="3" id="KW-0269">Exonuclease</keyword>
<dbReference type="Pfam" id="PF22505">
    <property type="entry name" value="RNase_J_b_CASP"/>
    <property type="match status" value="1"/>
</dbReference>
<dbReference type="GO" id="GO:0046872">
    <property type="term" value="F:metal ion binding"/>
    <property type="evidence" value="ECO:0007669"/>
    <property type="project" value="InterPro"/>
</dbReference>
<name>A0A1F7HEI6_9BACT</name>
<evidence type="ECO:0000259" key="5">
    <source>
        <dbReference type="SMART" id="SM00849"/>
    </source>
</evidence>
<dbReference type="Proteomes" id="UP000178098">
    <property type="component" value="Unassembled WGS sequence"/>
</dbReference>
<dbReference type="NCBIfam" id="TIGR00649">
    <property type="entry name" value="MG423"/>
    <property type="match status" value="1"/>
</dbReference>
<proteinExistence type="predicted"/>
<sequence>MSYKLRFIPLGGIVGVTKNMYVYELYRGEELKDILIVDCGIGFPREQEFGVDFEIPDVSYLEDKKDKIRGLVLSHGHEDHISAVRFHYEALGKPRVYASHLTSLFVQNKAKERGIKLDVETVDFRRTYMLGDFDVKFIRMTHSIPDTTHILIKSPAGTIYHGSDFKFDLTPPFGYPPDLYEIAKAGKDGVLCLLSDSLGSDREGFTLSESVVGKTFEDEIRSTKGKFIMTTFASNISRIRQCAEAAVKFNRKVCLLGRSMNENTRIVKELGYFPVPKSEIISEKDLSKFKPYQVCIIATGSQGQFGSAMSRIASGDSKFVHIRKGDKVLFSSDPIPGNDEQVYDLIEHLYLLGAEVRYSDVHEGLHASGHGSQGDMLLLMSLVKPKYLIPIGGTVRHQRHYLDLARKMSFKDEEVFLLNEGETVVFEKGKAEMGSKITTKSVYVDAYGVGDVGDVILRDRMTLSTEGIVLAVLKLTAAHEMVEAPIFVARGFVYGVKNEREKIFAGAEKAIEEVLKKHKGSPQLRREIIYHLEKYFLKQTRKEPLIVVEMITV</sequence>
<reference evidence="6 7" key="1">
    <citation type="journal article" date="2016" name="Nat. Commun.">
        <title>Thousands of microbial genomes shed light on interconnected biogeochemical processes in an aquifer system.</title>
        <authorList>
            <person name="Anantharaman K."/>
            <person name="Brown C.T."/>
            <person name="Hug L.A."/>
            <person name="Sharon I."/>
            <person name="Castelle C.J."/>
            <person name="Probst A.J."/>
            <person name="Thomas B.C."/>
            <person name="Singh A."/>
            <person name="Wilkins M.J."/>
            <person name="Karaoz U."/>
            <person name="Brodie E.L."/>
            <person name="Williams K.H."/>
            <person name="Hubbard S.S."/>
            <person name="Banfield J.F."/>
        </authorList>
    </citation>
    <scope>NUCLEOTIDE SEQUENCE [LARGE SCALE GENOMIC DNA]</scope>
</reference>
<dbReference type="InterPro" id="IPR001279">
    <property type="entry name" value="Metallo-B-lactamas"/>
</dbReference>
<evidence type="ECO:0000256" key="2">
    <source>
        <dbReference type="ARBA" id="ARBA00022722"/>
    </source>
</evidence>
<evidence type="ECO:0000256" key="1">
    <source>
        <dbReference type="ARBA" id="ARBA00022490"/>
    </source>
</evidence>
<dbReference type="GO" id="GO:0003723">
    <property type="term" value="F:RNA binding"/>
    <property type="evidence" value="ECO:0007669"/>
    <property type="project" value="UniProtKB-KW"/>
</dbReference>
<evidence type="ECO:0000256" key="4">
    <source>
        <dbReference type="ARBA" id="ARBA00022884"/>
    </source>
</evidence>
<gene>
    <name evidence="6" type="ORF">A3D08_03205</name>
</gene>
<dbReference type="InterPro" id="IPR036866">
    <property type="entry name" value="RibonucZ/Hydroxyglut_hydro"/>
</dbReference>
<dbReference type="Pfam" id="PF00753">
    <property type="entry name" value="Lactamase_B"/>
    <property type="match status" value="1"/>
</dbReference>
<dbReference type="InterPro" id="IPR055132">
    <property type="entry name" value="RNase_J_b_CASP"/>
</dbReference>
<dbReference type="SMART" id="SM00849">
    <property type="entry name" value="Lactamase_B"/>
    <property type="match status" value="1"/>
</dbReference>
<dbReference type="EMBL" id="MFZT01000041">
    <property type="protein sequence ID" value="OGK29689.1"/>
    <property type="molecule type" value="Genomic_DNA"/>
</dbReference>
<evidence type="ECO:0000313" key="7">
    <source>
        <dbReference type="Proteomes" id="UP000178098"/>
    </source>
</evidence>
<protein>
    <recommendedName>
        <fullName evidence="5">Metallo-beta-lactamase domain-containing protein</fullName>
    </recommendedName>
</protein>